<comment type="cofactor">
    <cofactor evidence="1">
        <name>Mn(2+)</name>
        <dbReference type="ChEBI" id="CHEBI:29035"/>
    </cofactor>
</comment>
<dbReference type="GO" id="GO:0046872">
    <property type="term" value="F:metal ion binding"/>
    <property type="evidence" value="ECO:0007669"/>
    <property type="project" value="UniProtKB-KW"/>
</dbReference>
<name>A0A1H4UDP7_RHOJO</name>
<accession>A0A1H4UDP7</accession>
<evidence type="ECO:0000256" key="5">
    <source>
        <dbReference type="ARBA" id="ARBA00022801"/>
    </source>
</evidence>
<dbReference type="InterPro" id="IPR015797">
    <property type="entry name" value="NUDIX_hydrolase-like_dom_sf"/>
</dbReference>
<evidence type="ECO:0000256" key="7">
    <source>
        <dbReference type="ARBA" id="ARBA00023211"/>
    </source>
</evidence>
<evidence type="ECO:0000313" key="11">
    <source>
        <dbReference type="EMBL" id="SEC66886.1"/>
    </source>
</evidence>
<evidence type="ECO:0000256" key="3">
    <source>
        <dbReference type="ARBA" id="ARBA00005582"/>
    </source>
</evidence>
<feature type="domain" description="Nudix hydrolase" evidence="10">
    <location>
        <begin position="30"/>
        <end position="168"/>
    </location>
</feature>
<dbReference type="PROSITE" id="PS51462">
    <property type="entry name" value="NUDIX"/>
    <property type="match status" value="1"/>
</dbReference>
<dbReference type="PANTHER" id="PTHR12992">
    <property type="entry name" value="NUDIX HYDROLASE"/>
    <property type="match status" value="1"/>
</dbReference>
<keyword evidence="5 8" id="KW-0378">Hydrolase</keyword>
<evidence type="ECO:0000256" key="2">
    <source>
        <dbReference type="ARBA" id="ARBA00001946"/>
    </source>
</evidence>
<dbReference type="CDD" id="cd03426">
    <property type="entry name" value="NUDIX_CoAse_Nudt7"/>
    <property type="match status" value="1"/>
</dbReference>
<dbReference type="Gene3D" id="3.90.79.10">
    <property type="entry name" value="Nucleoside Triphosphate Pyrophosphohydrolase"/>
    <property type="match status" value="1"/>
</dbReference>
<proteinExistence type="inferred from homology"/>
<dbReference type="PRINTS" id="PR00502">
    <property type="entry name" value="NUDIXFAMILY"/>
</dbReference>
<evidence type="ECO:0000259" key="10">
    <source>
        <dbReference type="PROSITE" id="PS51462"/>
    </source>
</evidence>
<evidence type="ECO:0000256" key="1">
    <source>
        <dbReference type="ARBA" id="ARBA00001936"/>
    </source>
</evidence>
<reference evidence="12" key="1">
    <citation type="submission" date="2016-10" db="EMBL/GenBank/DDBJ databases">
        <authorList>
            <person name="Varghese N."/>
        </authorList>
    </citation>
    <scope>NUCLEOTIDE SEQUENCE [LARGE SCALE GENOMIC DNA]</scope>
    <source>
        <strain evidence="12">DSM 44719</strain>
    </source>
</reference>
<dbReference type="PROSITE" id="PS00893">
    <property type="entry name" value="NUDIX_BOX"/>
    <property type="match status" value="1"/>
</dbReference>
<comment type="cofactor">
    <cofactor evidence="2">
        <name>Mg(2+)</name>
        <dbReference type="ChEBI" id="CHEBI:18420"/>
    </cofactor>
</comment>
<evidence type="ECO:0000256" key="6">
    <source>
        <dbReference type="ARBA" id="ARBA00022842"/>
    </source>
</evidence>
<keyword evidence="6" id="KW-0460">Magnesium</keyword>
<dbReference type="Proteomes" id="UP000183407">
    <property type="component" value="Unassembled WGS sequence"/>
</dbReference>
<protein>
    <submittedName>
        <fullName evidence="11">ADP-ribose pyrophosphatase YjhB, NUDIX family</fullName>
    </submittedName>
</protein>
<evidence type="ECO:0000256" key="9">
    <source>
        <dbReference type="SAM" id="MobiDB-lite"/>
    </source>
</evidence>
<dbReference type="InterPro" id="IPR020476">
    <property type="entry name" value="Nudix_hydrolase"/>
</dbReference>
<dbReference type="InterPro" id="IPR045121">
    <property type="entry name" value="CoAse"/>
</dbReference>
<keyword evidence="4" id="KW-0479">Metal-binding</keyword>
<dbReference type="EMBL" id="FNTL01000004">
    <property type="protein sequence ID" value="SEC66886.1"/>
    <property type="molecule type" value="Genomic_DNA"/>
</dbReference>
<gene>
    <name evidence="11" type="ORF">SAMN04490220_2257</name>
</gene>
<evidence type="ECO:0000256" key="4">
    <source>
        <dbReference type="ARBA" id="ARBA00022723"/>
    </source>
</evidence>
<keyword evidence="7" id="KW-0464">Manganese</keyword>
<organism evidence="11 12">
    <name type="scientific">Rhodococcus jostii</name>
    <dbReference type="NCBI Taxonomy" id="132919"/>
    <lineage>
        <taxon>Bacteria</taxon>
        <taxon>Bacillati</taxon>
        <taxon>Actinomycetota</taxon>
        <taxon>Actinomycetes</taxon>
        <taxon>Mycobacteriales</taxon>
        <taxon>Nocardiaceae</taxon>
        <taxon>Rhodococcus</taxon>
    </lineage>
</organism>
<dbReference type="InterPro" id="IPR020084">
    <property type="entry name" value="NUDIX_hydrolase_CS"/>
</dbReference>
<dbReference type="Pfam" id="PF00293">
    <property type="entry name" value="NUDIX"/>
    <property type="match status" value="1"/>
</dbReference>
<dbReference type="SUPFAM" id="SSF55811">
    <property type="entry name" value="Nudix"/>
    <property type="match status" value="1"/>
</dbReference>
<feature type="region of interest" description="Disordered" evidence="9">
    <location>
        <begin position="47"/>
        <end position="78"/>
    </location>
</feature>
<dbReference type="AlphaFoldDB" id="A0A1H4UDP7"/>
<sequence>MMVNGHVLSRELLADALARFEPRIVDPTNRRSAAVVIAVMNDGADGQAVPLTRRPSKMRAHPGQFALPGGGVDPGETGEDAARRELHEELGLDVEPSAVLGRLDDYVTRSGYVITPFVVWSDQPITSLVPNREEVAEVFSVAVPEIDAEPRFVEIPESSKPVIQWPFRRHLVHAPTGAVVYQFREVALHGRHTRIDGFDQPVFAWR</sequence>
<dbReference type="GO" id="GO:0010945">
    <property type="term" value="F:coenzyme A diphosphatase activity"/>
    <property type="evidence" value="ECO:0007669"/>
    <property type="project" value="InterPro"/>
</dbReference>
<evidence type="ECO:0000256" key="8">
    <source>
        <dbReference type="RuleBase" id="RU003476"/>
    </source>
</evidence>
<dbReference type="PANTHER" id="PTHR12992:SF11">
    <property type="entry name" value="MITOCHONDRIAL COENZYME A DIPHOSPHATASE NUDT8"/>
    <property type="match status" value="1"/>
</dbReference>
<evidence type="ECO:0000313" key="12">
    <source>
        <dbReference type="Proteomes" id="UP000183407"/>
    </source>
</evidence>
<comment type="similarity">
    <text evidence="3 8">Belongs to the Nudix hydrolase family.</text>
</comment>
<dbReference type="InterPro" id="IPR000086">
    <property type="entry name" value="NUDIX_hydrolase_dom"/>
</dbReference>